<feature type="transmembrane region" description="Helical" evidence="1">
    <location>
        <begin position="150"/>
        <end position="183"/>
    </location>
</feature>
<feature type="transmembrane region" description="Helical" evidence="1">
    <location>
        <begin position="66"/>
        <end position="84"/>
    </location>
</feature>
<keyword evidence="1" id="KW-1133">Transmembrane helix</keyword>
<feature type="transmembrane region" description="Helical" evidence="1">
    <location>
        <begin position="37"/>
        <end position="54"/>
    </location>
</feature>
<dbReference type="AlphaFoldDB" id="A0A2W4ZGI6"/>
<name>A0A2W4ZGI6_9CYAN</name>
<dbReference type="InterPro" id="IPR008875">
    <property type="entry name" value="TraX"/>
</dbReference>
<sequence length="208" mass="23840">MLPCAMTGLTSYHFKLIAALTMVVDHIGVLFYPDLDWLRVIGRVSFPLFIWLLIQGEAHTKDIWRYGLRLGLLGLISQPIYQITFGTQQLNILFQLLLGLVCLRVARQRPALMLPVWISAALITEALNISYGSYGIILILLIRYFRPHLIWWLVWVGFHLIWAGYAGTFQLPTTVVPLLFIAFKGQRGPKARWFYGFYPVHLALLALL</sequence>
<reference evidence="3" key="1">
    <citation type="submission" date="2018-04" db="EMBL/GenBank/DDBJ databases">
        <authorList>
            <person name="Cornet L."/>
        </authorList>
    </citation>
    <scope>NUCLEOTIDE SEQUENCE [LARGE SCALE GENOMIC DNA]</scope>
</reference>
<evidence type="ECO:0000313" key="3">
    <source>
        <dbReference type="Proteomes" id="UP000249794"/>
    </source>
</evidence>
<feature type="transmembrane region" description="Helical" evidence="1">
    <location>
        <begin position="118"/>
        <end position="144"/>
    </location>
</feature>
<reference evidence="2 3" key="2">
    <citation type="submission" date="2018-06" db="EMBL/GenBank/DDBJ databases">
        <title>Metagenomic assembly of (sub)arctic Cyanobacteria and their associated microbiome from non-axenic cultures.</title>
        <authorList>
            <person name="Baurain D."/>
        </authorList>
    </citation>
    <scope>NUCLEOTIDE SEQUENCE [LARGE SCALE GENOMIC DNA]</scope>
    <source>
        <strain evidence="2">ULC027bin1</strain>
    </source>
</reference>
<evidence type="ECO:0000313" key="2">
    <source>
        <dbReference type="EMBL" id="PZO54098.1"/>
    </source>
</evidence>
<keyword evidence="1" id="KW-0472">Membrane</keyword>
<gene>
    <name evidence="2" type="ORF">DCF15_12170</name>
</gene>
<comment type="caution">
    <text evidence="2">The sequence shown here is derived from an EMBL/GenBank/DDBJ whole genome shotgun (WGS) entry which is preliminary data.</text>
</comment>
<accession>A0A2W4ZGI6</accession>
<keyword evidence="1" id="KW-0812">Transmembrane</keyword>
<proteinExistence type="predicted"/>
<dbReference type="Proteomes" id="UP000249794">
    <property type="component" value="Unassembled WGS sequence"/>
</dbReference>
<protein>
    <submittedName>
        <fullName evidence="2">TraX family protein</fullName>
    </submittedName>
</protein>
<organism evidence="2 3">
    <name type="scientific">Phormidesmis priestleyi</name>
    <dbReference type="NCBI Taxonomy" id="268141"/>
    <lineage>
        <taxon>Bacteria</taxon>
        <taxon>Bacillati</taxon>
        <taxon>Cyanobacteriota</taxon>
        <taxon>Cyanophyceae</taxon>
        <taxon>Leptolyngbyales</taxon>
        <taxon>Leptolyngbyaceae</taxon>
        <taxon>Phormidesmis</taxon>
    </lineage>
</organism>
<dbReference type="Pfam" id="PF05857">
    <property type="entry name" value="TraX"/>
    <property type="match status" value="1"/>
</dbReference>
<dbReference type="EMBL" id="QBMP01000121">
    <property type="protein sequence ID" value="PZO54098.1"/>
    <property type="molecule type" value="Genomic_DNA"/>
</dbReference>
<evidence type="ECO:0000256" key="1">
    <source>
        <dbReference type="SAM" id="Phobius"/>
    </source>
</evidence>
<feature type="transmembrane region" description="Helical" evidence="1">
    <location>
        <begin position="12"/>
        <end position="31"/>
    </location>
</feature>